<proteinExistence type="predicted"/>
<feature type="region of interest" description="Disordered" evidence="1">
    <location>
        <begin position="50"/>
        <end position="72"/>
    </location>
</feature>
<feature type="non-terminal residue" evidence="2">
    <location>
        <position position="72"/>
    </location>
</feature>
<sequence>MTSSTATTRGWACSPELAQILQRMVEIGLRRKWAEFEGTPLPLPRIELTKSLATSPTPTSPSESANDPQDST</sequence>
<dbReference type="Proteomes" id="UP000292082">
    <property type="component" value="Unassembled WGS sequence"/>
</dbReference>
<evidence type="ECO:0000313" key="2">
    <source>
        <dbReference type="EMBL" id="TBU60161.1"/>
    </source>
</evidence>
<dbReference type="EMBL" id="ML145107">
    <property type="protein sequence ID" value="TBU60161.1"/>
    <property type="molecule type" value="Genomic_DNA"/>
</dbReference>
<organism evidence="2 3">
    <name type="scientific">Dichomitus squalens</name>
    <dbReference type="NCBI Taxonomy" id="114155"/>
    <lineage>
        <taxon>Eukaryota</taxon>
        <taxon>Fungi</taxon>
        <taxon>Dikarya</taxon>
        <taxon>Basidiomycota</taxon>
        <taxon>Agaricomycotina</taxon>
        <taxon>Agaricomycetes</taxon>
        <taxon>Polyporales</taxon>
        <taxon>Polyporaceae</taxon>
        <taxon>Dichomitus</taxon>
    </lineage>
</organism>
<name>A0A4Q9PZM5_9APHY</name>
<accession>A0A4Q9PZM5</accession>
<gene>
    <name evidence="2" type="ORF">BD310DRAFT_1006116</name>
</gene>
<keyword evidence="3" id="KW-1185">Reference proteome</keyword>
<evidence type="ECO:0000313" key="3">
    <source>
        <dbReference type="Proteomes" id="UP000292082"/>
    </source>
</evidence>
<protein>
    <submittedName>
        <fullName evidence="2">Uncharacterized protein</fullName>
    </submittedName>
</protein>
<evidence type="ECO:0000256" key="1">
    <source>
        <dbReference type="SAM" id="MobiDB-lite"/>
    </source>
</evidence>
<feature type="compositionally biased region" description="Polar residues" evidence="1">
    <location>
        <begin position="63"/>
        <end position="72"/>
    </location>
</feature>
<reference evidence="2 3" key="1">
    <citation type="submission" date="2019-01" db="EMBL/GenBank/DDBJ databases">
        <title>Draft genome sequences of three monokaryotic isolates of the white-rot basidiomycete fungus Dichomitus squalens.</title>
        <authorList>
            <consortium name="DOE Joint Genome Institute"/>
            <person name="Lopez S.C."/>
            <person name="Andreopoulos B."/>
            <person name="Pangilinan J."/>
            <person name="Lipzen A."/>
            <person name="Riley R."/>
            <person name="Ahrendt S."/>
            <person name="Ng V."/>
            <person name="Barry K."/>
            <person name="Daum C."/>
            <person name="Grigoriev I.V."/>
            <person name="Hilden K.S."/>
            <person name="Makela M.R."/>
            <person name="de Vries R.P."/>
        </authorList>
    </citation>
    <scope>NUCLEOTIDE SEQUENCE [LARGE SCALE GENOMIC DNA]</scope>
    <source>
        <strain evidence="2 3">CBS 464.89</strain>
    </source>
</reference>
<dbReference type="AlphaFoldDB" id="A0A4Q9PZM5"/>